<keyword evidence="1" id="KW-1133">Transmembrane helix</keyword>
<evidence type="ECO:0000256" key="1">
    <source>
        <dbReference type="SAM" id="Phobius"/>
    </source>
</evidence>
<dbReference type="AlphaFoldDB" id="A0A6A6ZYH1"/>
<keyword evidence="1" id="KW-0472">Membrane</keyword>
<dbReference type="Pfam" id="PF14087">
    <property type="entry name" value="DUF4267"/>
    <property type="match status" value="1"/>
</dbReference>
<evidence type="ECO:0008006" key="4">
    <source>
        <dbReference type="Google" id="ProtNLM"/>
    </source>
</evidence>
<proteinExistence type="predicted"/>
<accession>A0A6A6ZYH1</accession>
<protein>
    <recommendedName>
        <fullName evidence="4">Integral membrane protein</fullName>
    </recommendedName>
</protein>
<feature type="transmembrane region" description="Helical" evidence="1">
    <location>
        <begin position="84"/>
        <end position="101"/>
    </location>
</feature>
<dbReference type="Proteomes" id="UP000799424">
    <property type="component" value="Unassembled WGS sequence"/>
</dbReference>
<name>A0A6A6ZYH1_9PLEO</name>
<organism evidence="2 3">
    <name type="scientific">Ophiobolus disseminans</name>
    <dbReference type="NCBI Taxonomy" id="1469910"/>
    <lineage>
        <taxon>Eukaryota</taxon>
        <taxon>Fungi</taxon>
        <taxon>Dikarya</taxon>
        <taxon>Ascomycota</taxon>
        <taxon>Pezizomycotina</taxon>
        <taxon>Dothideomycetes</taxon>
        <taxon>Pleosporomycetidae</taxon>
        <taxon>Pleosporales</taxon>
        <taxon>Pleosporineae</taxon>
        <taxon>Phaeosphaeriaceae</taxon>
        <taxon>Ophiobolus</taxon>
    </lineage>
</organism>
<feature type="transmembrane region" description="Helical" evidence="1">
    <location>
        <begin position="52"/>
        <end position="72"/>
    </location>
</feature>
<feature type="transmembrane region" description="Helical" evidence="1">
    <location>
        <begin position="113"/>
        <end position="130"/>
    </location>
</feature>
<evidence type="ECO:0000313" key="3">
    <source>
        <dbReference type="Proteomes" id="UP000799424"/>
    </source>
</evidence>
<dbReference type="PROSITE" id="PS51257">
    <property type="entry name" value="PROKAR_LIPOPROTEIN"/>
    <property type="match status" value="1"/>
</dbReference>
<keyword evidence="3" id="KW-1185">Reference proteome</keyword>
<feature type="transmembrane region" description="Helical" evidence="1">
    <location>
        <begin position="12"/>
        <end position="32"/>
    </location>
</feature>
<dbReference type="InterPro" id="IPR025363">
    <property type="entry name" value="DUF4267"/>
</dbReference>
<keyword evidence="1" id="KW-0812">Transmembrane</keyword>
<dbReference type="EMBL" id="MU006226">
    <property type="protein sequence ID" value="KAF2826112.1"/>
    <property type="molecule type" value="Genomic_DNA"/>
</dbReference>
<sequence length="131" mass="13879">MGISRHPALPYISSLFGCIFLFFGVTYISNPVQGFSFLGFTSTPTTPYDWDLMQRVMVLYGAKDLFMAAAILSSTWFGTRKSAGMVLVAGGLCAGVDGWVVGDQAGTGEWGHWGYGMVMVGVGAGMMGVLG</sequence>
<gene>
    <name evidence="2" type="ORF">CC86DRAFT_350551</name>
</gene>
<dbReference type="OrthoDB" id="5216128at2759"/>
<evidence type="ECO:0000313" key="2">
    <source>
        <dbReference type="EMBL" id="KAF2826112.1"/>
    </source>
</evidence>
<reference evidence="2" key="1">
    <citation type="journal article" date="2020" name="Stud. Mycol.">
        <title>101 Dothideomycetes genomes: a test case for predicting lifestyles and emergence of pathogens.</title>
        <authorList>
            <person name="Haridas S."/>
            <person name="Albert R."/>
            <person name="Binder M."/>
            <person name="Bloem J."/>
            <person name="Labutti K."/>
            <person name="Salamov A."/>
            <person name="Andreopoulos B."/>
            <person name="Baker S."/>
            <person name="Barry K."/>
            <person name="Bills G."/>
            <person name="Bluhm B."/>
            <person name="Cannon C."/>
            <person name="Castanera R."/>
            <person name="Culley D."/>
            <person name="Daum C."/>
            <person name="Ezra D."/>
            <person name="Gonzalez J."/>
            <person name="Henrissat B."/>
            <person name="Kuo A."/>
            <person name="Liang C."/>
            <person name="Lipzen A."/>
            <person name="Lutzoni F."/>
            <person name="Magnuson J."/>
            <person name="Mondo S."/>
            <person name="Nolan M."/>
            <person name="Ohm R."/>
            <person name="Pangilinan J."/>
            <person name="Park H.-J."/>
            <person name="Ramirez L."/>
            <person name="Alfaro M."/>
            <person name="Sun H."/>
            <person name="Tritt A."/>
            <person name="Yoshinaga Y."/>
            <person name="Zwiers L.-H."/>
            <person name="Turgeon B."/>
            <person name="Goodwin S."/>
            <person name="Spatafora J."/>
            <person name="Crous P."/>
            <person name="Grigoriev I."/>
        </authorList>
    </citation>
    <scope>NUCLEOTIDE SEQUENCE</scope>
    <source>
        <strain evidence="2">CBS 113818</strain>
    </source>
</reference>